<evidence type="ECO:0000313" key="2">
    <source>
        <dbReference type="EMBL" id="SVB29413.1"/>
    </source>
</evidence>
<feature type="region of interest" description="Disordered" evidence="1">
    <location>
        <begin position="1"/>
        <end position="61"/>
    </location>
</feature>
<protein>
    <submittedName>
        <fullName evidence="2">Uncharacterized protein</fullName>
    </submittedName>
</protein>
<sequence length="61" mass="6720">LRLGSALLSGFAPGPSRTPDGSRRAPRETSRPPPRRPHRNRTGIDNPACARSRPRRLGPRL</sequence>
<feature type="non-terminal residue" evidence="2">
    <location>
        <position position="1"/>
    </location>
</feature>
<dbReference type="AlphaFoldDB" id="A0A382CVT7"/>
<proteinExistence type="predicted"/>
<feature type="compositionally biased region" description="Basic residues" evidence="1">
    <location>
        <begin position="52"/>
        <end position="61"/>
    </location>
</feature>
<dbReference type="EMBL" id="UINC01036049">
    <property type="protein sequence ID" value="SVB29413.1"/>
    <property type="molecule type" value="Genomic_DNA"/>
</dbReference>
<accession>A0A382CVT7</accession>
<feature type="non-terminal residue" evidence="2">
    <location>
        <position position="61"/>
    </location>
</feature>
<feature type="compositionally biased region" description="Basic and acidic residues" evidence="1">
    <location>
        <begin position="20"/>
        <end position="30"/>
    </location>
</feature>
<gene>
    <name evidence="2" type="ORF">METZ01_LOCUS182267</name>
</gene>
<name>A0A382CVT7_9ZZZZ</name>
<reference evidence="2" key="1">
    <citation type="submission" date="2018-05" db="EMBL/GenBank/DDBJ databases">
        <authorList>
            <person name="Lanie J.A."/>
            <person name="Ng W.-L."/>
            <person name="Kazmierczak K.M."/>
            <person name="Andrzejewski T.M."/>
            <person name="Davidsen T.M."/>
            <person name="Wayne K.J."/>
            <person name="Tettelin H."/>
            <person name="Glass J.I."/>
            <person name="Rusch D."/>
            <person name="Podicherti R."/>
            <person name="Tsui H.-C.T."/>
            <person name="Winkler M.E."/>
        </authorList>
    </citation>
    <scope>NUCLEOTIDE SEQUENCE</scope>
</reference>
<organism evidence="2">
    <name type="scientific">marine metagenome</name>
    <dbReference type="NCBI Taxonomy" id="408172"/>
    <lineage>
        <taxon>unclassified sequences</taxon>
        <taxon>metagenomes</taxon>
        <taxon>ecological metagenomes</taxon>
    </lineage>
</organism>
<evidence type="ECO:0000256" key="1">
    <source>
        <dbReference type="SAM" id="MobiDB-lite"/>
    </source>
</evidence>